<evidence type="ECO:0000256" key="7">
    <source>
        <dbReference type="PIRSR" id="PIRSR000077-1"/>
    </source>
</evidence>
<dbReference type="InterPro" id="IPR005746">
    <property type="entry name" value="Thioredoxin"/>
</dbReference>
<keyword evidence="3" id="KW-0249">Electron transport</keyword>
<dbReference type="InterPro" id="IPR013766">
    <property type="entry name" value="Thioredoxin_domain"/>
</dbReference>
<dbReference type="PROSITE" id="PS00194">
    <property type="entry name" value="THIOREDOXIN_1"/>
    <property type="match status" value="1"/>
</dbReference>
<dbReference type="EMBL" id="MEVT01000011">
    <property type="protein sequence ID" value="OGC62950.1"/>
    <property type="molecule type" value="Genomic_DNA"/>
</dbReference>
<evidence type="ECO:0000256" key="2">
    <source>
        <dbReference type="ARBA" id="ARBA00022448"/>
    </source>
</evidence>
<evidence type="ECO:0000259" key="9">
    <source>
        <dbReference type="PROSITE" id="PS51352"/>
    </source>
</evidence>
<comment type="caution">
    <text evidence="10">The sequence shown here is derived from an EMBL/GenBank/DDBJ whole genome shotgun (WGS) entry which is preliminary data.</text>
</comment>
<feature type="site" description="Contributes to redox potential value" evidence="7">
    <location>
        <position position="14"/>
    </location>
</feature>
<dbReference type="PIRSF" id="PIRSF000077">
    <property type="entry name" value="Thioredoxin"/>
    <property type="match status" value="1"/>
</dbReference>
<feature type="site" description="Deprotonates C-terminal active site Cys" evidence="7">
    <location>
        <position position="6"/>
    </location>
</feature>
<name>A0A1F4W0S3_UNCKA</name>
<keyword evidence="2" id="KW-0813">Transport</keyword>
<feature type="disulfide bond" description="Redox-active" evidence="8">
    <location>
        <begin position="12"/>
        <end position="15"/>
    </location>
</feature>
<feature type="active site" description="Nucleophile" evidence="7">
    <location>
        <position position="15"/>
    </location>
</feature>
<evidence type="ECO:0000313" key="11">
    <source>
        <dbReference type="Proteomes" id="UP000176614"/>
    </source>
</evidence>
<protein>
    <recommendedName>
        <fullName evidence="6">Thioredoxin</fullName>
    </recommendedName>
</protein>
<feature type="site" description="Contributes to redox potential value" evidence="7">
    <location>
        <position position="13"/>
    </location>
</feature>
<dbReference type="GO" id="GO:0005737">
    <property type="term" value="C:cytoplasm"/>
    <property type="evidence" value="ECO:0007669"/>
    <property type="project" value="TreeGrafter"/>
</dbReference>
<dbReference type="Pfam" id="PF00085">
    <property type="entry name" value="Thioredoxin"/>
    <property type="match status" value="1"/>
</dbReference>
<dbReference type="Gene3D" id="3.40.30.10">
    <property type="entry name" value="Glutaredoxin"/>
    <property type="match status" value="1"/>
</dbReference>
<evidence type="ECO:0000256" key="5">
    <source>
        <dbReference type="ARBA" id="ARBA00023284"/>
    </source>
</evidence>
<comment type="similarity">
    <text evidence="1">Belongs to the thioredoxin family.</text>
</comment>
<evidence type="ECO:0000256" key="8">
    <source>
        <dbReference type="PIRSR" id="PIRSR000077-4"/>
    </source>
</evidence>
<feature type="domain" description="Thioredoxin" evidence="9">
    <location>
        <begin position="1"/>
        <end position="87"/>
    </location>
</feature>
<reference evidence="10 11" key="1">
    <citation type="journal article" date="2016" name="Nat. Commun.">
        <title>Thousands of microbial genomes shed light on interconnected biogeochemical processes in an aquifer system.</title>
        <authorList>
            <person name="Anantharaman K."/>
            <person name="Brown C.T."/>
            <person name="Hug L.A."/>
            <person name="Sharon I."/>
            <person name="Castelle C.J."/>
            <person name="Probst A.J."/>
            <person name="Thomas B.C."/>
            <person name="Singh A."/>
            <person name="Wilkins M.J."/>
            <person name="Karaoz U."/>
            <person name="Brodie E.L."/>
            <person name="Williams K.H."/>
            <person name="Hubbard S.S."/>
            <person name="Banfield J.F."/>
        </authorList>
    </citation>
    <scope>NUCLEOTIDE SEQUENCE [LARGE SCALE GENOMIC DNA]</scope>
</reference>
<keyword evidence="5 8" id="KW-0676">Redox-active center</keyword>
<dbReference type="SUPFAM" id="SSF52833">
    <property type="entry name" value="Thioredoxin-like"/>
    <property type="match status" value="1"/>
</dbReference>
<dbReference type="InterPro" id="IPR036249">
    <property type="entry name" value="Thioredoxin-like_sf"/>
</dbReference>
<feature type="active site" description="Nucleophile" evidence="7">
    <location>
        <position position="12"/>
    </location>
</feature>
<evidence type="ECO:0000256" key="3">
    <source>
        <dbReference type="ARBA" id="ARBA00022982"/>
    </source>
</evidence>
<organism evidence="10 11">
    <name type="scientific">candidate division WWE3 bacterium RIFOXYA2_FULL_46_9</name>
    <dbReference type="NCBI Taxonomy" id="1802636"/>
    <lineage>
        <taxon>Bacteria</taxon>
        <taxon>Katanobacteria</taxon>
    </lineage>
</organism>
<gene>
    <name evidence="10" type="ORF">A2264_03665</name>
</gene>
<dbReference type="Proteomes" id="UP000176614">
    <property type="component" value="Unassembled WGS sequence"/>
</dbReference>
<dbReference type="GO" id="GO:0015035">
    <property type="term" value="F:protein-disulfide reductase activity"/>
    <property type="evidence" value="ECO:0007669"/>
    <property type="project" value="UniProtKB-UniRule"/>
</dbReference>
<evidence type="ECO:0000313" key="10">
    <source>
        <dbReference type="EMBL" id="OGC62950.1"/>
    </source>
</evidence>
<dbReference type="PANTHER" id="PTHR45663">
    <property type="entry name" value="GEO12009P1"/>
    <property type="match status" value="1"/>
</dbReference>
<dbReference type="AlphaFoldDB" id="A0A1F4W0S3"/>
<evidence type="ECO:0000256" key="1">
    <source>
        <dbReference type="ARBA" id="ARBA00008987"/>
    </source>
</evidence>
<dbReference type="InterPro" id="IPR017937">
    <property type="entry name" value="Thioredoxin_CS"/>
</dbReference>
<accession>A0A1F4W0S3</accession>
<dbReference type="PANTHER" id="PTHR45663:SF11">
    <property type="entry name" value="GEO12009P1"/>
    <property type="match status" value="1"/>
</dbReference>
<sequence length="87" mass="9902">MLTLIDFYADWCGPCKMMSPVLEKLEKTYSAKVEFKKVDVEADGAMSAKFGIQSIPTFVLVKDDKEIDRRMGAAPEEVMKQWINSHL</sequence>
<dbReference type="PROSITE" id="PS51352">
    <property type="entry name" value="THIOREDOXIN_2"/>
    <property type="match status" value="1"/>
</dbReference>
<dbReference type="PRINTS" id="PR00421">
    <property type="entry name" value="THIOREDOXIN"/>
</dbReference>
<evidence type="ECO:0000256" key="6">
    <source>
        <dbReference type="NCBIfam" id="TIGR01068"/>
    </source>
</evidence>
<evidence type="ECO:0000256" key="4">
    <source>
        <dbReference type="ARBA" id="ARBA00023157"/>
    </source>
</evidence>
<proteinExistence type="inferred from homology"/>
<keyword evidence="4 8" id="KW-1015">Disulfide bond</keyword>
<dbReference type="NCBIfam" id="TIGR01068">
    <property type="entry name" value="thioredoxin"/>
    <property type="match status" value="1"/>
</dbReference>
<dbReference type="CDD" id="cd02947">
    <property type="entry name" value="TRX_family"/>
    <property type="match status" value="1"/>
</dbReference>